<proteinExistence type="predicted"/>
<name>A0A4Z2H4X5_9TELE</name>
<reference evidence="2 3" key="1">
    <citation type="submission" date="2019-03" db="EMBL/GenBank/DDBJ databases">
        <title>First draft genome of Liparis tanakae, snailfish: a comprehensive survey of snailfish specific genes.</title>
        <authorList>
            <person name="Kim W."/>
            <person name="Song I."/>
            <person name="Jeong J.-H."/>
            <person name="Kim D."/>
            <person name="Kim S."/>
            <person name="Ryu S."/>
            <person name="Song J.Y."/>
            <person name="Lee S.K."/>
        </authorList>
    </citation>
    <scope>NUCLEOTIDE SEQUENCE [LARGE SCALE GENOMIC DNA]</scope>
    <source>
        <tissue evidence="2">Muscle</tissue>
    </source>
</reference>
<comment type="caution">
    <text evidence="2">The sequence shown here is derived from an EMBL/GenBank/DDBJ whole genome shotgun (WGS) entry which is preliminary data.</text>
</comment>
<gene>
    <name evidence="2" type="ORF">EYF80_029253</name>
</gene>
<dbReference type="EMBL" id="SRLO01000332">
    <property type="protein sequence ID" value="TNN60530.1"/>
    <property type="molecule type" value="Genomic_DNA"/>
</dbReference>
<dbReference type="Proteomes" id="UP000314294">
    <property type="component" value="Unassembled WGS sequence"/>
</dbReference>
<protein>
    <submittedName>
        <fullName evidence="2">Uncharacterized protein</fullName>
    </submittedName>
</protein>
<feature type="region of interest" description="Disordered" evidence="1">
    <location>
        <begin position="1"/>
        <end position="24"/>
    </location>
</feature>
<sequence>MVTIGSARMEQAEHQMPKISNDVTANSTSSSMVCSQRSWSSASFEGLGRTLLKGPGGGGERFYLSPRMAYWLSSCKCCIDAVPPVSSLPRFLCFTTSKVFSISLSLKRDALQSDGNETDRIEPAVVPECHLLACLHMLGGGH</sequence>
<keyword evidence="3" id="KW-1185">Reference proteome</keyword>
<evidence type="ECO:0000256" key="1">
    <source>
        <dbReference type="SAM" id="MobiDB-lite"/>
    </source>
</evidence>
<dbReference type="AlphaFoldDB" id="A0A4Z2H4X5"/>
<evidence type="ECO:0000313" key="2">
    <source>
        <dbReference type="EMBL" id="TNN60530.1"/>
    </source>
</evidence>
<accession>A0A4Z2H4X5</accession>
<organism evidence="2 3">
    <name type="scientific">Liparis tanakae</name>
    <name type="common">Tanaka's snailfish</name>
    <dbReference type="NCBI Taxonomy" id="230148"/>
    <lineage>
        <taxon>Eukaryota</taxon>
        <taxon>Metazoa</taxon>
        <taxon>Chordata</taxon>
        <taxon>Craniata</taxon>
        <taxon>Vertebrata</taxon>
        <taxon>Euteleostomi</taxon>
        <taxon>Actinopterygii</taxon>
        <taxon>Neopterygii</taxon>
        <taxon>Teleostei</taxon>
        <taxon>Neoteleostei</taxon>
        <taxon>Acanthomorphata</taxon>
        <taxon>Eupercaria</taxon>
        <taxon>Perciformes</taxon>
        <taxon>Cottioidei</taxon>
        <taxon>Cottales</taxon>
        <taxon>Liparidae</taxon>
        <taxon>Liparis</taxon>
    </lineage>
</organism>
<evidence type="ECO:0000313" key="3">
    <source>
        <dbReference type="Proteomes" id="UP000314294"/>
    </source>
</evidence>